<proteinExistence type="predicted"/>
<feature type="compositionally biased region" description="Basic and acidic residues" evidence="1">
    <location>
        <begin position="28"/>
        <end position="44"/>
    </location>
</feature>
<keyword evidence="3" id="KW-1185">Reference proteome</keyword>
<organism evidence="2 3">
    <name type="scientific">Pristionchus pacificus</name>
    <name type="common">Parasitic nematode worm</name>
    <dbReference type="NCBI Taxonomy" id="54126"/>
    <lineage>
        <taxon>Eukaryota</taxon>
        <taxon>Metazoa</taxon>
        <taxon>Ecdysozoa</taxon>
        <taxon>Nematoda</taxon>
        <taxon>Chromadorea</taxon>
        <taxon>Rhabditida</taxon>
        <taxon>Rhabditina</taxon>
        <taxon>Diplogasteromorpha</taxon>
        <taxon>Diplogasteroidea</taxon>
        <taxon>Neodiplogasteridae</taxon>
        <taxon>Pristionchus</taxon>
    </lineage>
</organism>
<evidence type="ECO:0000313" key="3">
    <source>
        <dbReference type="Proteomes" id="UP000005239"/>
    </source>
</evidence>
<dbReference type="AlphaFoldDB" id="A0A2A6CDT5"/>
<accession>A0A2A6CDT5</accession>
<gene>
    <name evidence="2" type="primary">WBGene00097263</name>
</gene>
<feature type="region of interest" description="Disordered" evidence="1">
    <location>
        <begin position="1"/>
        <end position="44"/>
    </location>
</feature>
<reference evidence="3" key="1">
    <citation type="journal article" date="2008" name="Nat. Genet.">
        <title>The Pristionchus pacificus genome provides a unique perspective on nematode lifestyle and parasitism.</title>
        <authorList>
            <person name="Dieterich C."/>
            <person name="Clifton S.W."/>
            <person name="Schuster L.N."/>
            <person name="Chinwalla A."/>
            <person name="Delehaunty K."/>
            <person name="Dinkelacker I."/>
            <person name="Fulton L."/>
            <person name="Fulton R."/>
            <person name="Godfrey J."/>
            <person name="Minx P."/>
            <person name="Mitreva M."/>
            <person name="Roeseler W."/>
            <person name="Tian H."/>
            <person name="Witte H."/>
            <person name="Yang S.P."/>
            <person name="Wilson R.K."/>
            <person name="Sommer R.J."/>
        </authorList>
    </citation>
    <scope>NUCLEOTIDE SEQUENCE [LARGE SCALE GENOMIC DNA]</scope>
    <source>
        <strain evidence="3">PS312</strain>
    </source>
</reference>
<protein>
    <submittedName>
        <fullName evidence="2">Uncharacterized protein</fullName>
    </submittedName>
</protein>
<feature type="compositionally biased region" description="Basic and acidic residues" evidence="1">
    <location>
        <begin position="1"/>
        <end position="16"/>
    </location>
</feature>
<name>A0A2A6CDT5_PRIPA</name>
<dbReference type="EnsemblMetazoa" id="PPA07709.1">
    <property type="protein sequence ID" value="PPA07709.1"/>
    <property type="gene ID" value="WBGene00097263"/>
</dbReference>
<evidence type="ECO:0000313" key="2">
    <source>
        <dbReference type="EnsemblMetazoa" id="PPA07709.1"/>
    </source>
</evidence>
<sequence>MTSAEENEKAAPDKSNPKSYAAEQTTRAADKDNVTIPMKRRETYTESACEEETFHQEFSSISFGSLNFRTFL</sequence>
<dbReference type="Proteomes" id="UP000005239">
    <property type="component" value="Unassembled WGS sequence"/>
</dbReference>
<reference evidence="2" key="2">
    <citation type="submission" date="2022-06" db="UniProtKB">
        <authorList>
            <consortium name="EnsemblMetazoa"/>
        </authorList>
    </citation>
    <scope>IDENTIFICATION</scope>
    <source>
        <strain evidence="2">PS312</strain>
    </source>
</reference>
<accession>A0A8R1U7H3</accession>
<evidence type="ECO:0000256" key="1">
    <source>
        <dbReference type="SAM" id="MobiDB-lite"/>
    </source>
</evidence>